<comment type="cofactor">
    <cofactor evidence="1">
        <name>thiamine diphosphate</name>
        <dbReference type="ChEBI" id="CHEBI:58937"/>
    </cofactor>
</comment>
<dbReference type="InterPro" id="IPR005474">
    <property type="entry name" value="Transketolase_N"/>
</dbReference>
<feature type="domain" description="Transketolase N-terminal" evidence="4">
    <location>
        <begin position="15"/>
        <end position="261"/>
    </location>
</feature>
<dbReference type="eggNOG" id="COG3959">
    <property type="taxonomic scope" value="Bacteria"/>
</dbReference>
<proteinExistence type="inferred from homology"/>
<evidence type="ECO:0000256" key="3">
    <source>
        <dbReference type="ARBA" id="ARBA00023052"/>
    </source>
</evidence>
<keyword evidence="3" id="KW-0786">Thiamine pyrophosphate</keyword>
<dbReference type="CDD" id="cd02012">
    <property type="entry name" value="TPP_TK"/>
    <property type="match status" value="1"/>
</dbReference>
<dbReference type="PANTHER" id="PTHR47514">
    <property type="entry name" value="TRANSKETOLASE N-TERMINAL SECTION-RELATED"/>
    <property type="match status" value="1"/>
</dbReference>
<dbReference type="EC" id="2.2.1.1" evidence="5"/>
<dbReference type="RefSeq" id="WP_004630433.1">
    <property type="nucleotide sequence ID" value="NZ_AORV01000066.1"/>
</dbReference>
<organism evidence="5 6">
    <name type="scientific">Ruminiclostridium cellobioparum subsp. termitidis CT1112</name>
    <dbReference type="NCBI Taxonomy" id="1195236"/>
    <lineage>
        <taxon>Bacteria</taxon>
        <taxon>Bacillati</taxon>
        <taxon>Bacillota</taxon>
        <taxon>Clostridia</taxon>
        <taxon>Eubacteriales</taxon>
        <taxon>Oscillospiraceae</taxon>
        <taxon>Ruminiclostridium</taxon>
    </lineage>
</organism>
<dbReference type="SUPFAM" id="SSF52518">
    <property type="entry name" value="Thiamin diphosphate-binding fold (THDP-binding)"/>
    <property type="match status" value="1"/>
</dbReference>
<dbReference type="PANTHER" id="PTHR47514:SF1">
    <property type="entry name" value="TRANSKETOLASE N-TERMINAL SECTION-RELATED"/>
    <property type="match status" value="1"/>
</dbReference>
<evidence type="ECO:0000313" key="6">
    <source>
        <dbReference type="Proteomes" id="UP000014155"/>
    </source>
</evidence>
<protein>
    <submittedName>
        <fullName evidence="5">Transketolase, N-terminal subunit</fullName>
        <ecNumber evidence="5">2.2.1.1</ecNumber>
    </submittedName>
</protein>
<evidence type="ECO:0000313" key="5">
    <source>
        <dbReference type="EMBL" id="EMS69401.1"/>
    </source>
</evidence>
<dbReference type="AlphaFoldDB" id="S0FHL8"/>
<dbReference type="Pfam" id="PF00456">
    <property type="entry name" value="Transketolase_N"/>
    <property type="match status" value="1"/>
</dbReference>
<dbReference type="InterPro" id="IPR029061">
    <property type="entry name" value="THDP-binding"/>
</dbReference>
<dbReference type="Gene3D" id="3.40.50.970">
    <property type="match status" value="1"/>
</dbReference>
<dbReference type="Proteomes" id="UP000014155">
    <property type="component" value="Unassembled WGS sequence"/>
</dbReference>
<sequence length="275" mass="31171">MLAEKDQVFLKNESNEIRKLIIRFSNPELSNHFGGPFSSVEIMTYLYMFVMKDMDLSQKERDKLILSKGHCCPTFYALLGRRGYLSEEELHTYKKLNSPLQVQPDMKRLPFVDFSSGSLGQGLSVAVGMAIANKMKNSKNNIYVILGDGEIQEGQIWEAAMAASKYRLDNIICFLDKNNLQSDGNVCDVMPIEPVAKKWEAFGWFVTEADGHDFCQIDQKFKECSQASGVPKMIVCNTVKGKGVSFMENKYEWHSKILSNDMKLLALKELEGMVC</sequence>
<keyword evidence="6" id="KW-1185">Reference proteome</keyword>
<evidence type="ECO:0000256" key="2">
    <source>
        <dbReference type="ARBA" id="ARBA00007131"/>
    </source>
</evidence>
<dbReference type="EMBL" id="AORV01000066">
    <property type="protein sequence ID" value="EMS69401.1"/>
    <property type="molecule type" value="Genomic_DNA"/>
</dbReference>
<comment type="similarity">
    <text evidence="2">Belongs to the transketolase family.</text>
</comment>
<reference evidence="5 6" key="1">
    <citation type="journal article" date="2013" name="Genome Announc.">
        <title>Draft Genome Sequence of the Cellulolytic, Mesophilic, Anaerobic Bacterium Clostridium termitidis Strain CT1112 (DSM 5398).</title>
        <authorList>
            <person name="Lal S."/>
            <person name="Ramachandran U."/>
            <person name="Zhang X."/>
            <person name="Munir R."/>
            <person name="Sparling R."/>
            <person name="Levin D.B."/>
        </authorList>
    </citation>
    <scope>NUCLEOTIDE SEQUENCE [LARGE SCALE GENOMIC DNA]</scope>
    <source>
        <strain evidence="5 6">CT1112</strain>
    </source>
</reference>
<accession>S0FHL8</accession>
<dbReference type="GO" id="GO:0004802">
    <property type="term" value="F:transketolase activity"/>
    <property type="evidence" value="ECO:0007669"/>
    <property type="project" value="UniProtKB-EC"/>
</dbReference>
<evidence type="ECO:0000256" key="1">
    <source>
        <dbReference type="ARBA" id="ARBA00001964"/>
    </source>
</evidence>
<dbReference type="STRING" id="1195236.CTER_4974"/>
<dbReference type="PATRIC" id="fig|1195236.3.peg.5167"/>
<name>S0FHL8_RUMCE</name>
<comment type="caution">
    <text evidence="5">The sequence shown here is derived from an EMBL/GenBank/DDBJ whole genome shotgun (WGS) entry which is preliminary data.</text>
</comment>
<gene>
    <name evidence="5" type="ORF">CTER_4974</name>
</gene>
<keyword evidence="5" id="KW-0808">Transferase</keyword>
<evidence type="ECO:0000259" key="4">
    <source>
        <dbReference type="Pfam" id="PF00456"/>
    </source>
</evidence>